<feature type="active site" description="Proton acceptor" evidence="9 10">
    <location>
        <position position="66"/>
    </location>
</feature>
<comment type="similarity">
    <text evidence="3 9 11">Belongs to the uracil-DNA glycosylase (UDG) superfamily. UNG family.</text>
</comment>
<evidence type="ECO:0000256" key="8">
    <source>
        <dbReference type="ARBA" id="ARBA00023204"/>
    </source>
</evidence>
<dbReference type="OrthoDB" id="9804372at2"/>
<reference evidence="14" key="2">
    <citation type="submission" date="2014-05" db="EMBL/GenBank/DDBJ databases">
        <title>Draft genome sequence of Virgibacillus massiliensis Vm-5.</title>
        <authorList>
            <person name="Khelaifia S."/>
            <person name="Croce O."/>
            <person name="Lagier J.C."/>
            <person name="Raoult D."/>
        </authorList>
    </citation>
    <scope>NUCLEOTIDE SEQUENCE [LARGE SCALE GENOMIC DNA]</scope>
    <source>
        <strain evidence="14">Vm-5</strain>
    </source>
</reference>
<name>A0A024QI64_9BACI</name>
<dbReference type="CDD" id="cd10027">
    <property type="entry name" value="UDG-F1-like"/>
    <property type="match status" value="1"/>
</dbReference>
<evidence type="ECO:0000313" key="13">
    <source>
        <dbReference type="EMBL" id="CDQ41641.1"/>
    </source>
</evidence>
<protein>
    <recommendedName>
        <fullName evidence="5 9">Uracil-DNA glycosylase</fullName>
        <shortName evidence="9">UDG</shortName>
        <ecNumber evidence="4 9">3.2.2.27</ecNumber>
    </recommendedName>
</protein>
<dbReference type="NCBIfam" id="TIGR00628">
    <property type="entry name" value="ung"/>
    <property type="match status" value="1"/>
</dbReference>
<dbReference type="NCBIfam" id="NF003592">
    <property type="entry name" value="PRK05254.1-5"/>
    <property type="match status" value="1"/>
</dbReference>
<feature type="domain" description="Uracil-DNA glycosylase-like" evidence="12">
    <location>
        <begin position="51"/>
        <end position="211"/>
    </location>
</feature>
<dbReference type="AlphaFoldDB" id="A0A024QI64"/>
<keyword evidence="14" id="KW-1185">Reference proteome</keyword>
<dbReference type="InterPro" id="IPR005122">
    <property type="entry name" value="Uracil-DNA_glycosylase-like"/>
</dbReference>
<evidence type="ECO:0000256" key="5">
    <source>
        <dbReference type="ARBA" id="ARBA00018429"/>
    </source>
</evidence>
<organism evidence="13 14">
    <name type="scientific">Virgibacillus massiliensis</name>
    <dbReference type="NCBI Taxonomy" id="1462526"/>
    <lineage>
        <taxon>Bacteria</taxon>
        <taxon>Bacillati</taxon>
        <taxon>Bacillota</taxon>
        <taxon>Bacilli</taxon>
        <taxon>Bacillales</taxon>
        <taxon>Bacillaceae</taxon>
        <taxon>Virgibacillus</taxon>
    </lineage>
</organism>
<sequence>MAKQILANDWEPVLYEEFGKPYYLQLREFLKQEYASKTVYPDMNHIFNALHYTSFENVKVVILGQDPYHGPNQAHGLSFSVQKGVALPPSLKNIFKEMENDTGNPVPNHGSLISWAKQGVLLLNNVLTVRRGEAHSHQGMGWEQFTDQVIKSLNRKQSPVVYILWGAAAKKKRSLIDTSKHYIIQSAHPSPLSAYRGFFGSKPFSKTNEILKQNGQKEINWRLD</sequence>
<evidence type="ECO:0000256" key="10">
    <source>
        <dbReference type="PROSITE-ProRule" id="PRU10072"/>
    </source>
</evidence>
<proteinExistence type="inferred from homology"/>
<dbReference type="EC" id="3.2.2.27" evidence="4 9"/>
<keyword evidence="8 9" id="KW-0234">DNA repair</keyword>
<dbReference type="GO" id="GO:0005737">
    <property type="term" value="C:cytoplasm"/>
    <property type="evidence" value="ECO:0007669"/>
    <property type="project" value="UniProtKB-SubCell"/>
</dbReference>
<dbReference type="STRING" id="1462526.BN990_04015"/>
<dbReference type="GO" id="GO:0097510">
    <property type="term" value="P:base-excision repair, AP site formation via deaminated base removal"/>
    <property type="evidence" value="ECO:0007669"/>
    <property type="project" value="TreeGrafter"/>
</dbReference>
<comment type="caution">
    <text evidence="13">The sequence shown here is derived from an EMBL/GenBank/DDBJ whole genome shotgun (WGS) entry which is preliminary data.</text>
</comment>
<dbReference type="GO" id="GO:0004844">
    <property type="term" value="F:uracil DNA N-glycosylase activity"/>
    <property type="evidence" value="ECO:0007669"/>
    <property type="project" value="UniProtKB-UniRule"/>
</dbReference>
<dbReference type="HAMAP" id="MF_00148">
    <property type="entry name" value="UDG"/>
    <property type="match status" value="1"/>
</dbReference>
<evidence type="ECO:0000256" key="11">
    <source>
        <dbReference type="RuleBase" id="RU003780"/>
    </source>
</evidence>
<dbReference type="InterPro" id="IPR002043">
    <property type="entry name" value="UDG_fam1"/>
</dbReference>
<dbReference type="Proteomes" id="UP000028875">
    <property type="component" value="Unassembled WGS sequence"/>
</dbReference>
<reference evidence="13 14" key="1">
    <citation type="submission" date="2014-03" db="EMBL/GenBank/DDBJ databases">
        <authorList>
            <person name="Urmite Genomes U."/>
        </authorList>
    </citation>
    <scope>NUCLEOTIDE SEQUENCE [LARGE SCALE GENOMIC DNA]</scope>
    <source>
        <strain evidence="13 14">Vm-5</strain>
    </source>
</reference>
<evidence type="ECO:0000256" key="7">
    <source>
        <dbReference type="ARBA" id="ARBA00022801"/>
    </source>
</evidence>
<dbReference type="eggNOG" id="COG0692">
    <property type="taxonomic scope" value="Bacteria"/>
</dbReference>
<dbReference type="PANTHER" id="PTHR11264:SF0">
    <property type="entry name" value="URACIL-DNA GLYCOSYLASE"/>
    <property type="match status" value="1"/>
</dbReference>
<evidence type="ECO:0000259" key="12">
    <source>
        <dbReference type="SMART" id="SM00986"/>
    </source>
</evidence>
<dbReference type="RefSeq" id="WP_038246348.1">
    <property type="nucleotide sequence ID" value="NZ_BNER01000005.1"/>
</dbReference>
<dbReference type="SMART" id="SM00986">
    <property type="entry name" value="UDG"/>
    <property type="match status" value="1"/>
</dbReference>
<dbReference type="InterPro" id="IPR018085">
    <property type="entry name" value="Ura-DNA_Glyclase_AS"/>
</dbReference>
<dbReference type="FunFam" id="3.40.470.10:FF:000001">
    <property type="entry name" value="Uracil-DNA glycosylase"/>
    <property type="match status" value="1"/>
</dbReference>
<dbReference type="NCBIfam" id="NF003588">
    <property type="entry name" value="PRK05254.1-1"/>
    <property type="match status" value="1"/>
</dbReference>
<evidence type="ECO:0000313" key="14">
    <source>
        <dbReference type="Proteomes" id="UP000028875"/>
    </source>
</evidence>
<comment type="subcellular location">
    <subcellularLocation>
        <location evidence="9">Cytoplasm</location>
    </subcellularLocation>
</comment>
<dbReference type="Pfam" id="PF03167">
    <property type="entry name" value="UDG"/>
    <property type="match status" value="1"/>
</dbReference>
<dbReference type="PROSITE" id="PS00130">
    <property type="entry name" value="U_DNA_GLYCOSYLASE"/>
    <property type="match status" value="1"/>
</dbReference>
<dbReference type="SUPFAM" id="SSF52141">
    <property type="entry name" value="Uracil-DNA glycosylase-like"/>
    <property type="match status" value="1"/>
</dbReference>
<dbReference type="NCBIfam" id="NF003589">
    <property type="entry name" value="PRK05254.1-2"/>
    <property type="match status" value="1"/>
</dbReference>
<dbReference type="SMART" id="SM00987">
    <property type="entry name" value="UreE_C"/>
    <property type="match status" value="1"/>
</dbReference>
<evidence type="ECO:0000256" key="4">
    <source>
        <dbReference type="ARBA" id="ARBA00012030"/>
    </source>
</evidence>
<evidence type="ECO:0000256" key="9">
    <source>
        <dbReference type="HAMAP-Rule" id="MF_00148"/>
    </source>
</evidence>
<evidence type="ECO:0000256" key="6">
    <source>
        <dbReference type="ARBA" id="ARBA00022763"/>
    </source>
</evidence>
<evidence type="ECO:0000256" key="1">
    <source>
        <dbReference type="ARBA" id="ARBA00001400"/>
    </source>
</evidence>
<evidence type="ECO:0000256" key="2">
    <source>
        <dbReference type="ARBA" id="ARBA00002631"/>
    </source>
</evidence>
<accession>A0A024QI64</accession>
<dbReference type="PANTHER" id="PTHR11264">
    <property type="entry name" value="URACIL-DNA GLYCOSYLASE"/>
    <property type="match status" value="1"/>
</dbReference>
<gene>
    <name evidence="9 13" type="primary">ung</name>
    <name evidence="13" type="ORF">BN990_04015</name>
</gene>
<dbReference type="InterPro" id="IPR036895">
    <property type="entry name" value="Uracil-DNA_glycosylase-like_sf"/>
</dbReference>
<dbReference type="EMBL" id="CCDP010000003">
    <property type="protein sequence ID" value="CDQ41641.1"/>
    <property type="molecule type" value="Genomic_DNA"/>
</dbReference>
<keyword evidence="7 9" id="KW-0378">Hydrolase</keyword>
<dbReference type="NCBIfam" id="NF003591">
    <property type="entry name" value="PRK05254.1-4"/>
    <property type="match status" value="1"/>
</dbReference>
<dbReference type="Gene3D" id="3.40.470.10">
    <property type="entry name" value="Uracil-DNA glycosylase-like domain"/>
    <property type="match status" value="1"/>
</dbReference>
<comment type="catalytic activity">
    <reaction evidence="1 9 11">
        <text>Hydrolyzes single-stranded DNA or mismatched double-stranded DNA and polynucleotides, releasing free uracil.</text>
        <dbReference type="EC" id="3.2.2.27"/>
    </reaction>
</comment>
<keyword evidence="9" id="KW-0963">Cytoplasm</keyword>
<keyword evidence="6 9" id="KW-0227">DNA damage</keyword>
<evidence type="ECO:0000256" key="3">
    <source>
        <dbReference type="ARBA" id="ARBA00008184"/>
    </source>
</evidence>
<comment type="function">
    <text evidence="2 9 11">Excises uracil residues from the DNA which can arise as a result of misincorporation of dUMP residues by DNA polymerase or due to deamination of cytosine.</text>
</comment>